<dbReference type="Pfam" id="PF26226">
    <property type="entry name" value="DUF8052"/>
    <property type="match status" value="1"/>
</dbReference>
<reference evidence="2 3" key="1">
    <citation type="submission" date="2017-02" db="EMBL/GenBank/DDBJ databases">
        <authorList>
            <person name="Peterson S.W."/>
        </authorList>
    </citation>
    <scope>NUCLEOTIDE SEQUENCE [LARGE SCALE GENOMIC DNA]</scope>
    <source>
        <strain evidence="2 3">ATCC BAA-909</strain>
    </source>
</reference>
<evidence type="ECO:0000313" key="3">
    <source>
        <dbReference type="Proteomes" id="UP000190395"/>
    </source>
</evidence>
<proteinExistence type="predicted"/>
<accession>A0A1T4LS05</accession>
<evidence type="ECO:0000259" key="1">
    <source>
        <dbReference type="Pfam" id="PF26226"/>
    </source>
</evidence>
<protein>
    <recommendedName>
        <fullName evidence="1">DUF8052 domain-containing protein</fullName>
    </recommendedName>
</protein>
<feature type="domain" description="DUF8052" evidence="1">
    <location>
        <begin position="3"/>
        <end position="160"/>
    </location>
</feature>
<gene>
    <name evidence="2" type="ORF">SAMN02745152_00658</name>
</gene>
<dbReference type="Proteomes" id="UP000190395">
    <property type="component" value="Unassembled WGS sequence"/>
</dbReference>
<dbReference type="AlphaFoldDB" id="A0A1T4LS05"/>
<dbReference type="OrthoDB" id="1751309at2"/>
<dbReference type="EMBL" id="FUXC01000002">
    <property type="protein sequence ID" value="SJZ57396.1"/>
    <property type="molecule type" value="Genomic_DNA"/>
</dbReference>
<dbReference type="RefSeq" id="WP_078930395.1">
    <property type="nucleotide sequence ID" value="NZ_FUXC01000002.1"/>
</dbReference>
<dbReference type="GeneID" id="303366925"/>
<organism evidence="2 3">
    <name type="scientific">Treponema berlinense</name>
    <dbReference type="NCBI Taxonomy" id="225004"/>
    <lineage>
        <taxon>Bacteria</taxon>
        <taxon>Pseudomonadati</taxon>
        <taxon>Spirochaetota</taxon>
        <taxon>Spirochaetia</taxon>
        <taxon>Spirochaetales</taxon>
        <taxon>Treponemataceae</taxon>
        <taxon>Treponema</taxon>
    </lineage>
</organism>
<dbReference type="InterPro" id="IPR058365">
    <property type="entry name" value="DUF8052"/>
</dbReference>
<name>A0A1T4LS05_9SPIR</name>
<keyword evidence="3" id="KW-1185">Reference proteome</keyword>
<evidence type="ECO:0000313" key="2">
    <source>
        <dbReference type="EMBL" id="SJZ57396.1"/>
    </source>
</evidence>
<sequence length="163" mass="18616">MDSKKVLEKLLDSFKRYYDLNTENPVSPFVATAEFHSHTEQYMLLKIAHLSDIYTHEYVYFALENELSAGRLAELAELAWNDGISKVKPIEGHKTSDVTLIVLAEKTCGEVLKSCKKIKKHKSYNFTFRGWSDLRLAVMDLSCGSFAVNRLAGHLKKVFKQII</sequence>
<dbReference type="STRING" id="225004.SAMN02745152_00658"/>